<evidence type="ECO:0000256" key="1">
    <source>
        <dbReference type="ARBA" id="ARBA00007870"/>
    </source>
</evidence>
<dbReference type="Gene3D" id="1.10.1040.10">
    <property type="entry name" value="N-(1-d-carboxylethyl)-l-norvaline Dehydrogenase, domain 2"/>
    <property type="match status" value="1"/>
</dbReference>
<evidence type="ECO:0000259" key="6">
    <source>
        <dbReference type="Pfam" id="PF08546"/>
    </source>
</evidence>
<protein>
    <recommendedName>
        <fullName evidence="4">2-dehydropantoate 2-reductase</fullName>
        <ecNumber evidence="4">1.1.1.169</ecNumber>
    </recommendedName>
    <alternativeName>
        <fullName evidence="4">Ketopantoate reductase</fullName>
    </alternativeName>
</protein>
<dbReference type="PANTHER" id="PTHR21708:SF26">
    <property type="entry name" value="2-DEHYDROPANTOATE 2-REDUCTASE"/>
    <property type="match status" value="1"/>
</dbReference>
<keyword evidence="4" id="KW-0566">Pantothenate biosynthesis</keyword>
<evidence type="ECO:0000259" key="5">
    <source>
        <dbReference type="Pfam" id="PF02558"/>
    </source>
</evidence>
<evidence type="ECO:0000256" key="3">
    <source>
        <dbReference type="ARBA" id="ARBA00023002"/>
    </source>
</evidence>
<keyword evidence="2 4" id="KW-0521">NADP</keyword>
<feature type="domain" description="Ketopantoate reductase N-terminal" evidence="5">
    <location>
        <begin position="4"/>
        <end position="151"/>
    </location>
</feature>
<comment type="similarity">
    <text evidence="1 4">Belongs to the ketopantoate reductase family.</text>
</comment>
<comment type="catalytic activity">
    <reaction evidence="4">
        <text>(R)-pantoate + NADP(+) = 2-dehydropantoate + NADPH + H(+)</text>
        <dbReference type="Rhea" id="RHEA:16233"/>
        <dbReference type="ChEBI" id="CHEBI:11561"/>
        <dbReference type="ChEBI" id="CHEBI:15378"/>
        <dbReference type="ChEBI" id="CHEBI:15980"/>
        <dbReference type="ChEBI" id="CHEBI:57783"/>
        <dbReference type="ChEBI" id="CHEBI:58349"/>
        <dbReference type="EC" id="1.1.1.169"/>
    </reaction>
</comment>
<dbReference type="EC" id="1.1.1.169" evidence="4"/>
<comment type="function">
    <text evidence="4">Catalyzes the NADPH-dependent reduction of ketopantoate into pantoic acid.</text>
</comment>
<dbReference type="InterPro" id="IPR003710">
    <property type="entry name" value="ApbA"/>
</dbReference>
<organism evidence="7">
    <name type="scientific">Propionibacterium freudenreichii subsp. freudenreichii</name>
    <dbReference type="NCBI Taxonomy" id="66712"/>
    <lineage>
        <taxon>Bacteria</taxon>
        <taxon>Bacillati</taxon>
        <taxon>Actinomycetota</taxon>
        <taxon>Actinomycetes</taxon>
        <taxon>Propionibacteriales</taxon>
        <taxon>Propionibacteriaceae</taxon>
        <taxon>Propionibacterium</taxon>
    </lineage>
</organism>
<sequence length="305" mass="32260">MRFAVIGAGAVGSYFGARLIDAGQDVSFVARGATLQALRDKGLSIITEGRRDTVTVQATDDAANIGNVDYVISAVKATQVIDALEPAGALIGSDTAVITTQNGVDGPRLTASVVGREHTIPGVVKAYVAAREPGVTEFRGGPGSLEVAEWTNEPSERVTALRKAFEDAGIGSPVPRDVWELLWAKSMFVVPPGGLGAITGLPLGELLSRQGLRRVLIDATTEIRDVAVARGVDMPYGIVADTVAFDEAQPPSSTTSMQRDIMSGRPSELDPQLGAIVRYGREAGVPTPLHELMYEVLKLRRNDAQ</sequence>
<evidence type="ECO:0000256" key="2">
    <source>
        <dbReference type="ARBA" id="ARBA00022857"/>
    </source>
</evidence>
<dbReference type="InterPro" id="IPR051402">
    <property type="entry name" value="KPR-Related"/>
</dbReference>
<dbReference type="AlphaFoldDB" id="A0A0B7NYU1"/>
<gene>
    <name evidence="7" type="primary">panE</name>
    <name evidence="7" type="ORF">PFCIRM138_02665</name>
</gene>
<name>A0A0B7NYU1_PROFF</name>
<reference evidence="7" key="1">
    <citation type="submission" date="2014-08" db="EMBL/GenBank/DDBJ databases">
        <authorList>
            <person name="Falentin Helene"/>
        </authorList>
    </citation>
    <scope>NUCLEOTIDE SEQUENCE</scope>
</reference>
<dbReference type="GO" id="GO:0015940">
    <property type="term" value="P:pantothenate biosynthetic process"/>
    <property type="evidence" value="ECO:0007669"/>
    <property type="project" value="UniProtKB-UniPathway"/>
</dbReference>
<dbReference type="NCBIfam" id="NF005091">
    <property type="entry name" value="PRK06522.2-2"/>
    <property type="match status" value="1"/>
</dbReference>
<evidence type="ECO:0000256" key="4">
    <source>
        <dbReference type="RuleBase" id="RU362068"/>
    </source>
</evidence>
<dbReference type="Pfam" id="PF02558">
    <property type="entry name" value="ApbA"/>
    <property type="match status" value="1"/>
</dbReference>
<accession>A0A0B7NYU1</accession>
<dbReference type="InterPro" id="IPR013752">
    <property type="entry name" value="KPA_reductase"/>
</dbReference>
<comment type="pathway">
    <text evidence="4">Cofactor biosynthesis; (R)-pantothenate biosynthesis; (R)-pantoate from 3-methyl-2-oxobutanoate: step 2/2.</text>
</comment>
<dbReference type="UniPathway" id="UPA00028">
    <property type="reaction ID" value="UER00004"/>
</dbReference>
<feature type="domain" description="Ketopantoate reductase C-terminal" evidence="6">
    <location>
        <begin position="178"/>
        <end position="299"/>
    </location>
</feature>
<dbReference type="Pfam" id="PF08546">
    <property type="entry name" value="ApbA_C"/>
    <property type="match status" value="1"/>
</dbReference>
<dbReference type="InterPro" id="IPR013332">
    <property type="entry name" value="KPR_N"/>
</dbReference>
<dbReference type="NCBIfam" id="TIGR00745">
    <property type="entry name" value="apbA_panE"/>
    <property type="match status" value="1"/>
</dbReference>
<dbReference type="Gene3D" id="3.40.50.720">
    <property type="entry name" value="NAD(P)-binding Rossmann-like Domain"/>
    <property type="match status" value="1"/>
</dbReference>
<dbReference type="InterPro" id="IPR036291">
    <property type="entry name" value="NAD(P)-bd_dom_sf"/>
</dbReference>
<dbReference type="EMBL" id="LM676387">
    <property type="protein sequence ID" value="CEP25843.1"/>
    <property type="molecule type" value="Genomic_DNA"/>
</dbReference>
<evidence type="ECO:0000313" key="7">
    <source>
        <dbReference type="EMBL" id="CEP25843.1"/>
    </source>
</evidence>
<keyword evidence="3 4" id="KW-0560">Oxidoreductase</keyword>
<dbReference type="SUPFAM" id="SSF48179">
    <property type="entry name" value="6-phosphogluconate dehydrogenase C-terminal domain-like"/>
    <property type="match status" value="1"/>
</dbReference>
<proteinExistence type="inferred from homology"/>
<dbReference type="GO" id="GO:0008677">
    <property type="term" value="F:2-dehydropantoate 2-reductase activity"/>
    <property type="evidence" value="ECO:0007669"/>
    <property type="project" value="UniProtKB-EC"/>
</dbReference>
<dbReference type="SUPFAM" id="SSF51735">
    <property type="entry name" value="NAD(P)-binding Rossmann-fold domains"/>
    <property type="match status" value="1"/>
</dbReference>
<dbReference type="InterPro" id="IPR013328">
    <property type="entry name" value="6PGD_dom2"/>
</dbReference>
<dbReference type="InterPro" id="IPR008927">
    <property type="entry name" value="6-PGluconate_DH-like_C_sf"/>
</dbReference>
<dbReference type="PANTHER" id="PTHR21708">
    <property type="entry name" value="PROBABLE 2-DEHYDROPANTOATE 2-REDUCTASE"/>
    <property type="match status" value="1"/>
</dbReference>
<dbReference type="GO" id="GO:0005737">
    <property type="term" value="C:cytoplasm"/>
    <property type="evidence" value="ECO:0007669"/>
    <property type="project" value="TreeGrafter"/>
</dbReference>